<dbReference type="Pfam" id="PF19044">
    <property type="entry name" value="P-loop_TraG"/>
    <property type="match status" value="1"/>
</dbReference>
<dbReference type="Gene3D" id="3.40.50.300">
    <property type="entry name" value="P-loop containing nucleotide triphosphate hydrolases"/>
    <property type="match status" value="1"/>
</dbReference>
<evidence type="ECO:0000259" key="2">
    <source>
        <dbReference type="Pfam" id="PF19044"/>
    </source>
</evidence>
<comment type="caution">
    <text evidence="3">The sequence shown here is derived from an EMBL/GenBank/DDBJ whole genome shotgun (WGS) entry which is preliminary data.</text>
</comment>
<dbReference type="InterPro" id="IPR024451">
    <property type="entry name" value="TraG_N_Bacteroidetes"/>
</dbReference>
<sequence>MSKPIDFSSIFPIYKVEHGCIISMQGDLTVVFKVDHADIFTLGSAEYEAGHHTWVKALKTLPIGTVVHKQDTFIRTRHKADLNPNFTFLTLSGEKAFDGRVYLDHSCYMMITKKPEDRRTATSGYSGLMRKSIAPKQTTSPALFADFMEKVGAFERILSDSGLVNLRQLTDDELAGTTGKIGIIESYCSLIGMGKRPLLRDVQLKDGIRIGENHCQLFSLADVEDLPSLCGSRVNYDKYSTDKSKFSIGFAAHLGLLLDCNHQYNQFLFIGDPQKTIKELEAKKLRLHSLSAYSRENAVSRDAVNDFLNEAVASGRLPVKAHFNVMAWTADKSELQEIRNKVSSAMASMDAVTKQEIDGAAQIWWAGIPGNAADFPVNDTFDTFVEQASCFLNMESNAKSDGSGIRFGDRNFGRPVYLDLFDGPMKSGLITNRNLFVCGGSGGGKSMGMNHMLRTLYDQGTHCVTIDIGGSYKGLCELVGGYYFTYTEDNPIKFNPFYIGKDDVLDIEKKESLKTLLLALWKRDGENFSRSEYVAISGAITLYYEHLAENSNVFPGFNSFYDFLMLEYMQVMENGKVKEKDFDLGNLLYVLNPYYKGGEFDYLLNATENLDLLNERFIVFELDNIRSHEVLFPVVTIIIMEMFISKMRKLKGQRKIITIDEAWIAIAKTGMSHFIKYLYKTVRKFNGIAALITQEVDDLISSPIIKETVINLSDTKILLDMRKFMNKFDKLQETLGLSDKAKTMLLSVNKANEKGKNYREVFIDQGGQKLSVYRNELSVAEYLAYTTEESEKLKVMEYAQKYGSMEKGITILANELRQKEGSGNH</sequence>
<reference evidence="3 4" key="1">
    <citation type="submission" date="2019-04" db="EMBL/GenBank/DDBJ databases">
        <title>Pedobacter sp. RP-3-15 sp. nov., isolated from Arctic soil.</title>
        <authorList>
            <person name="Dahal R.H."/>
            <person name="Kim D.-U."/>
        </authorList>
    </citation>
    <scope>NUCLEOTIDE SEQUENCE [LARGE SCALE GENOMIC DNA]</scope>
    <source>
        <strain evidence="3 4">RP-3-15</strain>
    </source>
</reference>
<dbReference type="Proteomes" id="UP000307244">
    <property type="component" value="Unassembled WGS sequence"/>
</dbReference>
<gene>
    <name evidence="3" type="primary">traG</name>
    <name evidence="3" type="ORF">FA047_16645</name>
</gene>
<organism evidence="3 4">
    <name type="scientific">Pedobacter frigoris</name>
    <dbReference type="NCBI Taxonomy" id="2571272"/>
    <lineage>
        <taxon>Bacteria</taxon>
        <taxon>Pseudomonadati</taxon>
        <taxon>Bacteroidota</taxon>
        <taxon>Sphingobacteriia</taxon>
        <taxon>Sphingobacteriales</taxon>
        <taxon>Sphingobacteriaceae</taxon>
        <taxon>Pedobacter</taxon>
    </lineage>
</organism>
<feature type="domain" description="TraG P-loop" evidence="2">
    <location>
        <begin position="404"/>
        <end position="815"/>
    </location>
</feature>
<dbReference type="PANTHER" id="PTHR38467">
    <property type="match status" value="1"/>
</dbReference>
<dbReference type="RefSeq" id="WP_136837219.1">
    <property type="nucleotide sequence ID" value="NZ_SWBQ01000005.1"/>
</dbReference>
<dbReference type="InterPro" id="IPR053155">
    <property type="entry name" value="F-pilin_assembly_TraC"/>
</dbReference>
<evidence type="ECO:0000313" key="4">
    <source>
        <dbReference type="Proteomes" id="UP000307244"/>
    </source>
</evidence>
<dbReference type="PANTHER" id="PTHR38467:SF1">
    <property type="entry name" value="CONJUGATIVE TRANSFER: ASSEMBLY"/>
    <property type="match status" value="1"/>
</dbReference>
<name>A0A4U1CGJ1_9SPHI</name>
<proteinExistence type="predicted"/>
<dbReference type="InterPro" id="IPR022509">
    <property type="entry name" value="Conjugation_ATPase_TraG"/>
</dbReference>
<accession>A0A4U1CGJ1</accession>
<dbReference type="SUPFAM" id="SSF52540">
    <property type="entry name" value="P-loop containing nucleoside triphosphate hydrolases"/>
    <property type="match status" value="1"/>
</dbReference>
<dbReference type="AlphaFoldDB" id="A0A4U1CGJ1"/>
<dbReference type="Gene3D" id="1.10.8.730">
    <property type="match status" value="1"/>
</dbReference>
<dbReference type="NCBIfam" id="TIGR03783">
    <property type="entry name" value="Bac_Flav_CT_G"/>
    <property type="match status" value="1"/>
</dbReference>
<keyword evidence="4" id="KW-1185">Reference proteome</keyword>
<dbReference type="InterPro" id="IPR027417">
    <property type="entry name" value="P-loop_NTPase"/>
</dbReference>
<protein>
    <submittedName>
        <fullName evidence="3">TraG family conjugative transposon ATPase</fullName>
    </submittedName>
</protein>
<evidence type="ECO:0000313" key="3">
    <source>
        <dbReference type="EMBL" id="TKC04226.1"/>
    </source>
</evidence>
<dbReference type="EMBL" id="SWBQ01000005">
    <property type="protein sequence ID" value="TKC04226.1"/>
    <property type="molecule type" value="Genomic_DNA"/>
</dbReference>
<dbReference type="Pfam" id="PF12991">
    <property type="entry name" value="DUF3875"/>
    <property type="match status" value="1"/>
</dbReference>
<dbReference type="OrthoDB" id="596266at2"/>
<dbReference type="InterPro" id="IPR043964">
    <property type="entry name" value="P-loop_TraG"/>
</dbReference>
<evidence type="ECO:0000259" key="1">
    <source>
        <dbReference type="Pfam" id="PF12991"/>
    </source>
</evidence>
<feature type="domain" description="TraG N-terminal Bacteroidetes" evidence="1">
    <location>
        <begin position="2"/>
        <end position="51"/>
    </location>
</feature>